<feature type="binding site" evidence="4">
    <location>
        <position position="97"/>
    </location>
    <ligand>
        <name>substrate</name>
    </ligand>
</feature>
<evidence type="ECO:0000256" key="6">
    <source>
        <dbReference type="SAM" id="MobiDB-lite"/>
    </source>
</evidence>
<feature type="binding site" evidence="4">
    <location>
        <position position="155"/>
    </location>
    <ligand>
        <name>substrate</name>
    </ligand>
</feature>
<sequence length="316" mass="34067">MTAHQTTPATLAASGTPAGADSRNNALDRAQQHRPRRSVLYVPGSNPRAIEKTAALDADVVILDLEDAVAPEAKAQARTNVVQTIAQGRIRQECAVRINGLDTPWGIDDIAALAGAGGCAILLSKVEHEDTLRQAADALERRAPGHGHKLWAMLETPRAFLAAERIAGGHPLLECLVIGTSDLVKDLHARHTPERTEVLFALSVAVMAARAFGLDVIDGVHLDLHDLEGLRASARQARTLGFDGKSLIHPRQIAIANAVFGPSEEELQQARDWLQAWERRGDQGVIVVDGMLVERLHIEQARRILALAGQAERNAP</sequence>
<reference evidence="8 9" key="1">
    <citation type="submission" date="2019-03" db="EMBL/GenBank/DDBJ databases">
        <title>Genomic Encyclopedia of Type Strains, Phase IV (KMG-IV): sequencing the most valuable type-strain genomes for metagenomic binning, comparative biology and taxonomic classification.</title>
        <authorList>
            <person name="Goeker M."/>
        </authorList>
    </citation>
    <scope>NUCLEOTIDE SEQUENCE [LARGE SCALE GENOMIC DNA]</scope>
    <source>
        <strain evidence="8 9">DSM 100048</strain>
    </source>
</reference>
<protein>
    <submittedName>
        <fullName evidence="8">Citrate lyase subunit beta/citryl-CoA lyase</fullName>
    </submittedName>
</protein>
<name>A0A4R3VEE0_9BURK</name>
<dbReference type="InterPro" id="IPR011206">
    <property type="entry name" value="Citrate_lyase_beta/mcl1/mcl2"/>
</dbReference>
<dbReference type="Proteomes" id="UP000294692">
    <property type="component" value="Unassembled WGS sequence"/>
</dbReference>
<dbReference type="Gene3D" id="3.20.20.60">
    <property type="entry name" value="Phosphoenolpyruvate-binding domains"/>
    <property type="match status" value="1"/>
</dbReference>
<dbReference type="PANTHER" id="PTHR32308">
    <property type="entry name" value="LYASE BETA SUBUNIT, PUTATIVE (AFU_ORTHOLOGUE AFUA_4G13030)-RELATED"/>
    <property type="match status" value="1"/>
</dbReference>
<evidence type="ECO:0000256" key="5">
    <source>
        <dbReference type="PIRSR" id="PIRSR015582-2"/>
    </source>
</evidence>
<keyword evidence="2 5" id="KW-0479">Metal-binding</keyword>
<dbReference type="SUPFAM" id="SSF51621">
    <property type="entry name" value="Phosphoenolpyruvate/pyruvate domain"/>
    <property type="match status" value="1"/>
</dbReference>
<evidence type="ECO:0000259" key="7">
    <source>
        <dbReference type="Pfam" id="PF03328"/>
    </source>
</evidence>
<dbReference type="InterPro" id="IPR005000">
    <property type="entry name" value="Aldolase/citrate-lyase_domain"/>
</dbReference>
<dbReference type="RefSeq" id="WP_132472207.1">
    <property type="nucleotide sequence ID" value="NZ_JBHRVM010000001.1"/>
</dbReference>
<evidence type="ECO:0000313" key="9">
    <source>
        <dbReference type="Proteomes" id="UP000294692"/>
    </source>
</evidence>
<accession>A0A4R3VEE0</accession>
<dbReference type="EMBL" id="SMBX01000001">
    <property type="protein sequence ID" value="TCV02551.1"/>
    <property type="molecule type" value="Genomic_DNA"/>
</dbReference>
<feature type="binding site" evidence="5">
    <location>
        <position position="155"/>
    </location>
    <ligand>
        <name>Mg(2+)</name>
        <dbReference type="ChEBI" id="CHEBI:18420"/>
    </ligand>
</feature>
<gene>
    <name evidence="8" type="ORF">EV686_1015</name>
</gene>
<keyword evidence="8" id="KW-0456">Lyase</keyword>
<dbReference type="InterPro" id="IPR015813">
    <property type="entry name" value="Pyrv/PenolPyrv_kinase-like_dom"/>
</dbReference>
<evidence type="ECO:0000256" key="1">
    <source>
        <dbReference type="ARBA" id="ARBA00001946"/>
    </source>
</evidence>
<feature type="domain" description="HpcH/HpaI aldolase/citrate lyase" evidence="7">
    <location>
        <begin position="37"/>
        <end position="250"/>
    </location>
</feature>
<dbReference type="GO" id="GO:0000287">
    <property type="term" value="F:magnesium ion binding"/>
    <property type="evidence" value="ECO:0007669"/>
    <property type="project" value="TreeGrafter"/>
</dbReference>
<dbReference type="Pfam" id="PF03328">
    <property type="entry name" value="HpcH_HpaI"/>
    <property type="match status" value="1"/>
</dbReference>
<feature type="region of interest" description="Disordered" evidence="6">
    <location>
        <begin position="1"/>
        <end position="42"/>
    </location>
</feature>
<proteinExistence type="predicted"/>
<dbReference type="AlphaFoldDB" id="A0A4R3VEE0"/>
<dbReference type="GO" id="GO:0006107">
    <property type="term" value="P:oxaloacetate metabolic process"/>
    <property type="evidence" value="ECO:0007669"/>
    <property type="project" value="TreeGrafter"/>
</dbReference>
<evidence type="ECO:0000313" key="8">
    <source>
        <dbReference type="EMBL" id="TCV02551.1"/>
    </source>
</evidence>
<dbReference type="InterPro" id="IPR040442">
    <property type="entry name" value="Pyrv_kinase-like_dom_sf"/>
</dbReference>
<dbReference type="OrthoDB" id="348111at2"/>
<dbReference type="GO" id="GO:0016829">
    <property type="term" value="F:lyase activity"/>
    <property type="evidence" value="ECO:0007669"/>
    <property type="project" value="UniProtKB-KW"/>
</dbReference>
<feature type="binding site" evidence="5">
    <location>
        <position position="182"/>
    </location>
    <ligand>
        <name>Mg(2+)</name>
        <dbReference type="ChEBI" id="CHEBI:18420"/>
    </ligand>
</feature>
<comment type="cofactor">
    <cofactor evidence="1">
        <name>Mg(2+)</name>
        <dbReference type="ChEBI" id="CHEBI:18420"/>
    </cofactor>
</comment>
<evidence type="ECO:0000256" key="4">
    <source>
        <dbReference type="PIRSR" id="PIRSR015582-1"/>
    </source>
</evidence>
<dbReference type="PANTHER" id="PTHR32308:SF10">
    <property type="entry name" value="CITRATE LYASE SUBUNIT BETA"/>
    <property type="match status" value="1"/>
</dbReference>
<comment type="caution">
    <text evidence="8">The sequence shown here is derived from an EMBL/GenBank/DDBJ whole genome shotgun (WGS) entry which is preliminary data.</text>
</comment>
<evidence type="ECO:0000256" key="3">
    <source>
        <dbReference type="ARBA" id="ARBA00022842"/>
    </source>
</evidence>
<evidence type="ECO:0000256" key="2">
    <source>
        <dbReference type="ARBA" id="ARBA00022723"/>
    </source>
</evidence>
<keyword evidence="9" id="KW-1185">Reference proteome</keyword>
<dbReference type="PIRSF" id="PIRSF015582">
    <property type="entry name" value="Cit_lyase_B"/>
    <property type="match status" value="1"/>
</dbReference>
<organism evidence="8 9">
    <name type="scientific">Paracandidimonas soli</name>
    <dbReference type="NCBI Taxonomy" id="1917182"/>
    <lineage>
        <taxon>Bacteria</taxon>
        <taxon>Pseudomonadati</taxon>
        <taxon>Pseudomonadota</taxon>
        <taxon>Betaproteobacteria</taxon>
        <taxon>Burkholderiales</taxon>
        <taxon>Alcaligenaceae</taxon>
        <taxon>Paracandidimonas</taxon>
    </lineage>
</organism>
<keyword evidence="3 5" id="KW-0460">Magnesium</keyword>